<dbReference type="Pfam" id="PF11905">
    <property type="entry name" value="DUF3425"/>
    <property type="match status" value="1"/>
</dbReference>
<dbReference type="EMBL" id="MU005590">
    <property type="protein sequence ID" value="KAF2681674.1"/>
    <property type="molecule type" value="Genomic_DNA"/>
</dbReference>
<dbReference type="AlphaFoldDB" id="A0A6G1ITV1"/>
<sequence length="536" mass="58839">MAGEASDVNSPAEGSDGTGTGTGSGQQPQAKKRRTGPAATGRGVANLTPEQLARKRANDREAQRAIRERTKSQIDSLNRRIRDLESQQPYHDLQLVIREKDAIVAENADIRKRLESVVSIIQPILRPSAGLNELAAAAARSPLPTPLVHHHPSLPPDPRTFNSTLGEIAASPPNGVIAHGGADSGRPWPFPSDAPTSHVRRWPGDGQHYPQERPSHMSSEMPLDERMGVDFLLENNGQRRYVDPQLHPPQQQPTITTNGVGQHAPILVPYLTLPRNTTSTCPLDAMLLNFLGERQTRAAAGDSMAAVVGPQYPNLTALKFKERGVESHPLSKLLTDILGTFPDISGLPEKVAIVYVMFLFMRWQIDPTQENYDRLPDWFTPRASQLFVPHPVWIDHVPWPRCRDRLINTQPESDISFEDFFIPFTTTVSVNWPYEPEDCILPASKVHLGHSSASSLPASSPYSTAVHAGSPVPPMTPQPAVGTPGTIGSLRGDDDQYLINPAFESHLRNLNNWSLGPSFRAAFPTLGPTVRIKEGR</sequence>
<feature type="region of interest" description="Disordered" evidence="1">
    <location>
        <begin position="1"/>
        <end position="71"/>
    </location>
</feature>
<evidence type="ECO:0008006" key="4">
    <source>
        <dbReference type="Google" id="ProtNLM"/>
    </source>
</evidence>
<dbReference type="InterPro" id="IPR021833">
    <property type="entry name" value="DUF3425"/>
</dbReference>
<feature type="compositionally biased region" description="Basic and acidic residues" evidence="1">
    <location>
        <begin position="52"/>
        <end position="71"/>
    </location>
</feature>
<organism evidence="2 3">
    <name type="scientific">Lentithecium fluviatile CBS 122367</name>
    <dbReference type="NCBI Taxonomy" id="1168545"/>
    <lineage>
        <taxon>Eukaryota</taxon>
        <taxon>Fungi</taxon>
        <taxon>Dikarya</taxon>
        <taxon>Ascomycota</taxon>
        <taxon>Pezizomycotina</taxon>
        <taxon>Dothideomycetes</taxon>
        <taxon>Pleosporomycetidae</taxon>
        <taxon>Pleosporales</taxon>
        <taxon>Massarineae</taxon>
        <taxon>Lentitheciaceae</taxon>
        <taxon>Lentithecium</taxon>
    </lineage>
</organism>
<accession>A0A6G1ITV1</accession>
<dbReference type="Proteomes" id="UP000799291">
    <property type="component" value="Unassembled WGS sequence"/>
</dbReference>
<evidence type="ECO:0000313" key="3">
    <source>
        <dbReference type="Proteomes" id="UP000799291"/>
    </source>
</evidence>
<keyword evidence="3" id="KW-1185">Reference proteome</keyword>
<evidence type="ECO:0000313" key="2">
    <source>
        <dbReference type="EMBL" id="KAF2681674.1"/>
    </source>
</evidence>
<dbReference type="PANTHER" id="PTHR37012:SF2">
    <property type="entry name" value="BZIP DOMAIN-CONTAINING PROTEIN-RELATED"/>
    <property type="match status" value="1"/>
</dbReference>
<proteinExistence type="predicted"/>
<protein>
    <recommendedName>
        <fullName evidence="4">BZIP transcription factor</fullName>
    </recommendedName>
</protein>
<dbReference type="PANTHER" id="PTHR37012">
    <property type="entry name" value="B-ZIP TRANSCRIPTION FACTOR (EUROFUNG)-RELATED"/>
    <property type="match status" value="1"/>
</dbReference>
<reference evidence="2" key="1">
    <citation type="journal article" date="2020" name="Stud. Mycol.">
        <title>101 Dothideomycetes genomes: a test case for predicting lifestyles and emergence of pathogens.</title>
        <authorList>
            <person name="Haridas S."/>
            <person name="Albert R."/>
            <person name="Binder M."/>
            <person name="Bloem J."/>
            <person name="Labutti K."/>
            <person name="Salamov A."/>
            <person name="Andreopoulos B."/>
            <person name="Baker S."/>
            <person name="Barry K."/>
            <person name="Bills G."/>
            <person name="Bluhm B."/>
            <person name="Cannon C."/>
            <person name="Castanera R."/>
            <person name="Culley D."/>
            <person name="Daum C."/>
            <person name="Ezra D."/>
            <person name="Gonzalez J."/>
            <person name="Henrissat B."/>
            <person name="Kuo A."/>
            <person name="Liang C."/>
            <person name="Lipzen A."/>
            <person name="Lutzoni F."/>
            <person name="Magnuson J."/>
            <person name="Mondo S."/>
            <person name="Nolan M."/>
            <person name="Ohm R."/>
            <person name="Pangilinan J."/>
            <person name="Park H.-J."/>
            <person name="Ramirez L."/>
            <person name="Alfaro M."/>
            <person name="Sun H."/>
            <person name="Tritt A."/>
            <person name="Yoshinaga Y."/>
            <person name="Zwiers L.-H."/>
            <person name="Turgeon B."/>
            <person name="Goodwin S."/>
            <person name="Spatafora J."/>
            <person name="Crous P."/>
            <person name="Grigoriev I."/>
        </authorList>
    </citation>
    <scope>NUCLEOTIDE SEQUENCE</scope>
    <source>
        <strain evidence="2">CBS 122367</strain>
    </source>
</reference>
<feature type="region of interest" description="Disordered" evidence="1">
    <location>
        <begin position="459"/>
        <end position="489"/>
    </location>
</feature>
<evidence type="ECO:0000256" key="1">
    <source>
        <dbReference type="SAM" id="MobiDB-lite"/>
    </source>
</evidence>
<dbReference type="CDD" id="cd14688">
    <property type="entry name" value="bZIP_YAP"/>
    <property type="match status" value="1"/>
</dbReference>
<name>A0A6G1ITV1_9PLEO</name>
<dbReference type="Gene3D" id="1.20.5.170">
    <property type="match status" value="1"/>
</dbReference>
<gene>
    <name evidence="2" type="ORF">K458DRAFT_343262</name>
</gene>
<dbReference type="OrthoDB" id="4161589at2759"/>